<dbReference type="HAMAP" id="MF_00469">
    <property type="entry name" value="TrhO"/>
    <property type="match status" value="1"/>
</dbReference>
<reference evidence="3 4" key="1">
    <citation type="journal article" date="2016" name="Nat. Commun.">
        <title>Thousands of microbial genomes shed light on interconnected biogeochemical processes in an aquifer system.</title>
        <authorList>
            <person name="Anantharaman K."/>
            <person name="Brown C.T."/>
            <person name="Hug L.A."/>
            <person name="Sharon I."/>
            <person name="Castelle C.J."/>
            <person name="Probst A.J."/>
            <person name="Thomas B.C."/>
            <person name="Singh A."/>
            <person name="Wilkins M.J."/>
            <person name="Karaoz U."/>
            <person name="Brodie E.L."/>
            <person name="Williams K.H."/>
            <person name="Hubbard S.S."/>
            <person name="Banfield J.F."/>
        </authorList>
    </citation>
    <scope>NUCLEOTIDE SEQUENCE [LARGE SCALE GENOMIC DNA]</scope>
</reference>
<dbReference type="EC" id="1.14.-.-" evidence="1"/>
<dbReference type="GO" id="GO:0006400">
    <property type="term" value="P:tRNA modification"/>
    <property type="evidence" value="ECO:0007669"/>
    <property type="project" value="UniProtKB-UniRule"/>
</dbReference>
<dbReference type="Pfam" id="PF17773">
    <property type="entry name" value="UPF0176_N"/>
    <property type="match status" value="1"/>
</dbReference>
<dbReference type="NCBIfam" id="NF001135">
    <property type="entry name" value="PRK00142.1-3"/>
    <property type="match status" value="1"/>
</dbReference>
<keyword evidence="1" id="KW-0560">Oxidoreductase</keyword>
<dbReference type="Gene3D" id="3.30.70.100">
    <property type="match status" value="1"/>
</dbReference>
<dbReference type="SUPFAM" id="SSF52821">
    <property type="entry name" value="Rhodanese/Cell cycle control phosphatase"/>
    <property type="match status" value="1"/>
</dbReference>
<dbReference type="PANTHER" id="PTHR43268:SF6">
    <property type="entry name" value="THIOSULFATE SULFURTRANSFERASE_RHODANESE-LIKE DOMAIN-CONTAINING PROTEIN 2"/>
    <property type="match status" value="1"/>
</dbReference>
<organism evidence="3 4">
    <name type="scientific">Candidatus Nomurabacteria bacterium RIFCSPLOWO2_01_FULL_40_18</name>
    <dbReference type="NCBI Taxonomy" id="1801773"/>
    <lineage>
        <taxon>Bacteria</taxon>
        <taxon>Candidatus Nomuraibacteriota</taxon>
    </lineage>
</organism>
<evidence type="ECO:0000259" key="2">
    <source>
        <dbReference type="PROSITE" id="PS50206"/>
    </source>
</evidence>
<evidence type="ECO:0000256" key="1">
    <source>
        <dbReference type="HAMAP-Rule" id="MF_00469"/>
    </source>
</evidence>
<dbReference type="Pfam" id="PF00581">
    <property type="entry name" value="Rhodanese"/>
    <property type="match status" value="1"/>
</dbReference>
<dbReference type="InterPro" id="IPR022111">
    <property type="entry name" value="Rhodanese_C"/>
</dbReference>
<dbReference type="InterPro" id="IPR001763">
    <property type="entry name" value="Rhodanese-like_dom"/>
</dbReference>
<evidence type="ECO:0000313" key="3">
    <source>
        <dbReference type="EMBL" id="OGI94585.1"/>
    </source>
</evidence>
<sequence length="324" mass="36633">MEYEIILFYKYVHIKDPQMVAKNQREICEKLGLKGRCIIAIEGINATFEGTKENIQEYIKELERDERFKNIHFKLSTGTGQAFPKLSVKVRKEIVSLHLGTCDIDPNQVTGVHLKPEELHEWLLENKAASAQGFGEPREFYIVDMRNAYEHKVGHFENSILPPIENFRDLSKVVEQISHLKNKTVLTVCTGGVRCEKASGFLVTQGFTDVYQLDGGIVSYMEKYPNEDFQGKLYVFDGRVVMTPFYTDDPKFTRQGGHKVVSKCDACQGQSENYVNCANPVCHRHFINCEICIAGNGGKSFCPGGCVLSRHGRKISPVESNLVI</sequence>
<protein>
    <recommendedName>
        <fullName evidence="1">tRNA uridine(34) hydroxylase</fullName>
        <ecNumber evidence="1">1.14.-.-</ecNumber>
    </recommendedName>
    <alternativeName>
        <fullName evidence="1">tRNA hydroxylation protein O</fullName>
    </alternativeName>
</protein>
<dbReference type="Pfam" id="PF12368">
    <property type="entry name" value="Rhodanese_C"/>
    <property type="match status" value="1"/>
</dbReference>
<dbReference type="InterPro" id="IPR020936">
    <property type="entry name" value="TrhO"/>
</dbReference>
<comment type="caution">
    <text evidence="3">The sequence shown here is derived from an EMBL/GenBank/DDBJ whole genome shotgun (WGS) entry which is preliminary data.</text>
</comment>
<dbReference type="InterPro" id="IPR036873">
    <property type="entry name" value="Rhodanese-like_dom_sf"/>
</dbReference>
<dbReference type="EMBL" id="MFUX01000015">
    <property type="protein sequence ID" value="OGI94585.1"/>
    <property type="molecule type" value="Genomic_DNA"/>
</dbReference>
<comment type="catalytic activity">
    <reaction evidence="1">
        <text>uridine(34) in tRNA + AH2 + O2 = 5-hydroxyuridine(34) in tRNA + A + H2O</text>
        <dbReference type="Rhea" id="RHEA:64224"/>
        <dbReference type="Rhea" id="RHEA-COMP:11727"/>
        <dbReference type="Rhea" id="RHEA-COMP:13381"/>
        <dbReference type="ChEBI" id="CHEBI:13193"/>
        <dbReference type="ChEBI" id="CHEBI:15377"/>
        <dbReference type="ChEBI" id="CHEBI:15379"/>
        <dbReference type="ChEBI" id="CHEBI:17499"/>
        <dbReference type="ChEBI" id="CHEBI:65315"/>
        <dbReference type="ChEBI" id="CHEBI:136877"/>
    </reaction>
</comment>
<dbReference type="SMART" id="SM00450">
    <property type="entry name" value="RHOD"/>
    <property type="match status" value="1"/>
</dbReference>
<dbReference type="PANTHER" id="PTHR43268">
    <property type="entry name" value="THIOSULFATE SULFURTRANSFERASE/RHODANESE-LIKE DOMAIN-CONTAINING PROTEIN 2"/>
    <property type="match status" value="1"/>
</dbReference>
<dbReference type="Gene3D" id="3.40.250.10">
    <property type="entry name" value="Rhodanese-like domain"/>
    <property type="match status" value="1"/>
</dbReference>
<accession>A0A1F6XKB4</accession>
<keyword evidence="1" id="KW-0819">tRNA processing</keyword>
<dbReference type="InterPro" id="IPR040503">
    <property type="entry name" value="TRHO_N"/>
</dbReference>
<comment type="function">
    <text evidence="1">Catalyzes oxygen-dependent 5-hydroxyuridine (ho5U) modification at position 34 in tRNAs.</text>
</comment>
<dbReference type="STRING" id="1801773.A3A03_02510"/>
<proteinExistence type="inferred from homology"/>
<dbReference type="Proteomes" id="UP000176629">
    <property type="component" value="Unassembled WGS sequence"/>
</dbReference>
<feature type="domain" description="Rhodanese" evidence="2">
    <location>
        <begin position="136"/>
        <end position="229"/>
    </location>
</feature>
<comment type="similarity">
    <text evidence="1">Belongs to the TrhO family.</text>
</comment>
<dbReference type="GO" id="GO:0016705">
    <property type="term" value="F:oxidoreductase activity, acting on paired donors, with incorporation or reduction of molecular oxygen"/>
    <property type="evidence" value="ECO:0007669"/>
    <property type="project" value="UniProtKB-UniRule"/>
</dbReference>
<dbReference type="PROSITE" id="PS50206">
    <property type="entry name" value="RHODANESE_3"/>
    <property type="match status" value="1"/>
</dbReference>
<dbReference type="AlphaFoldDB" id="A0A1F6XKB4"/>
<gene>
    <name evidence="1" type="primary">trhO</name>
    <name evidence="3" type="ORF">A3A03_02510</name>
</gene>
<evidence type="ECO:0000313" key="4">
    <source>
        <dbReference type="Proteomes" id="UP000176629"/>
    </source>
</evidence>
<name>A0A1F6XKB4_9BACT</name>